<evidence type="ECO:0000259" key="2">
    <source>
        <dbReference type="Pfam" id="PF09747"/>
    </source>
</evidence>
<dbReference type="InterPro" id="IPR018613">
    <property type="entry name" value="Ccdc97-like"/>
</dbReference>
<dbReference type="AlphaFoldDB" id="A0A6A6SH79"/>
<organism evidence="3 4">
    <name type="scientific">Massarina eburnea CBS 473.64</name>
    <dbReference type="NCBI Taxonomy" id="1395130"/>
    <lineage>
        <taxon>Eukaryota</taxon>
        <taxon>Fungi</taxon>
        <taxon>Dikarya</taxon>
        <taxon>Ascomycota</taxon>
        <taxon>Pezizomycotina</taxon>
        <taxon>Dothideomycetes</taxon>
        <taxon>Pleosporomycetidae</taxon>
        <taxon>Pleosporales</taxon>
        <taxon>Massarineae</taxon>
        <taxon>Massarinaceae</taxon>
        <taxon>Massarina</taxon>
    </lineage>
</organism>
<feature type="domain" description="CCD97-like C-terminal" evidence="2">
    <location>
        <begin position="119"/>
        <end position="169"/>
    </location>
</feature>
<proteinExistence type="predicted"/>
<evidence type="ECO:0000313" key="3">
    <source>
        <dbReference type="EMBL" id="KAF2646301.1"/>
    </source>
</evidence>
<dbReference type="Pfam" id="PF09747">
    <property type="entry name" value="CCD97-like_C"/>
    <property type="match status" value="1"/>
</dbReference>
<dbReference type="EMBL" id="MU006776">
    <property type="protein sequence ID" value="KAF2646301.1"/>
    <property type="molecule type" value="Genomic_DNA"/>
</dbReference>
<dbReference type="Proteomes" id="UP000799753">
    <property type="component" value="Unassembled WGS sequence"/>
</dbReference>
<name>A0A6A6SH79_9PLEO</name>
<gene>
    <name evidence="3" type="ORF">P280DRAFT_386586</name>
</gene>
<accession>A0A6A6SH79</accession>
<evidence type="ECO:0000256" key="1">
    <source>
        <dbReference type="SAM" id="MobiDB-lite"/>
    </source>
</evidence>
<dbReference type="PANTHER" id="PTHR31840">
    <property type="entry name" value="COILED-COIL DOMAIN-CONTAINING PROTEIN 97"/>
    <property type="match status" value="1"/>
</dbReference>
<reference evidence="3" key="1">
    <citation type="journal article" date="2020" name="Stud. Mycol.">
        <title>101 Dothideomycetes genomes: a test case for predicting lifestyles and emergence of pathogens.</title>
        <authorList>
            <person name="Haridas S."/>
            <person name="Albert R."/>
            <person name="Binder M."/>
            <person name="Bloem J."/>
            <person name="Labutti K."/>
            <person name="Salamov A."/>
            <person name="Andreopoulos B."/>
            <person name="Baker S."/>
            <person name="Barry K."/>
            <person name="Bills G."/>
            <person name="Bluhm B."/>
            <person name="Cannon C."/>
            <person name="Castanera R."/>
            <person name="Culley D."/>
            <person name="Daum C."/>
            <person name="Ezra D."/>
            <person name="Gonzalez J."/>
            <person name="Henrissat B."/>
            <person name="Kuo A."/>
            <person name="Liang C."/>
            <person name="Lipzen A."/>
            <person name="Lutzoni F."/>
            <person name="Magnuson J."/>
            <person name="Mondo S."/>
            <person name="Nolan M."/>
            <person name="Ohm R."/>
            <person name="Pangilinan J."/>
            <person name="Park H.-J."/>
            <person name="Ramirez L."/>
            <person name="Alfaro M."/>
            <person name="Sun H."/>
            <person name="Tritt A."/>
            <person name="Yoshinaga Y."/>
            <person name="Zwiers L.-H."/>
            <person name="Turgeon B."/>
            <person name="Goodwin S."/>
            <person name="Spatafora J."/>
            <person name="Crous P."/>
            <person name="Grigoriev I."/>
        </authorList>
    </citation>
    <scope>NUCLEOTIDE SEQUENCE</scope>
    <source>
        <strain evidence="3">CBS 473.64</strain>
    </source>
</reference>
<dbReference type="OrthoDB" id="333176at2759"/>
<feature type="region of interest" description="Disordered" evidence="1">
    <location>
        <begin position="149"/>
        <end position="194"/>
    </location>
</feature>
<sequence length="194" mass="22751">MVGETVVGEFTRYRQDRLAYAREHAVELRVKNQRKRYLEVHPAYFDDFSLEMANPKLHYMLVHCFQTAAEREAAGRQRSFADQITANFWRAEVSREVKEDPLQYTFLAENVGRHGKITKEEARTWWVDEMTQRFLTGGDTDFDYKKVDGNTLYDDPEEERDAQDAYFDSMDSDFDSDGEGKEKVLTGETNIQDF</sequence>
<protein>
    <recommendedName>
        <fullName evidence="2">CCD97-like C-terminal domain-containing protein</fullName>
    </recommendedName>
</protein>
<evidence type="ECO:0000313" key="4">
    <source>
        <dbReference type="Proteomes" id="UP000799753"/>
    </source>
</evidence>
<dbReference type="PANTHER" id="PTHR31840:SF1">
    <property type="entry name" value="COILED-COIL DOMAIN-CONTAINING PROTEIN 97"/>
    <property type="match status" value="1"/>
</dbReference>
<keyword evidence="4" id="KW-1185">Reference proteome</keyword>
<dbReference type="InterPro" id="IPR040233">
    <property type="entry name" value="CCD97-like_C"/>
</dbReference>